<accession>A0A1B8GBS1</accession>
<dbReference type="GeneID" id="28841833"/>
<dbReference type="STRING" id="342668.A0A1B8GBS1"/>
<dbReference type="Proteomes" id="UP000091956">
    <property type="component" value="Unassembled WGS sequence"/>
</dbReference>
<dbReference type="PANTHER" id="PTHR38790">
    <property type="entry name" value="2EXR DOMAIN-CONTAINING PROTEIN-RELATED"/>
    <property type="match status" value="1"/>
</dbReference>
<sequence length="412" mass="46692">MIGPTFEWARVLGNLWDVATKADDPSHPALPQTRPRILTPSPSRESLVESAASATANSAFFQKLPPEIRLKILREAFGDRTIHMDLYFDYPMKPLSERQPNRTQRVGGARIPPPEPRWGIVRAQRKKWQWLSGECYRSSHAPAPDLVEREIGDDSCFPGMTDCCEIFHTSIGVRPVGVMGWLLSCRLAYAECIDVLYGTNTVYMTGNPLLQQLQDVRYGPGTIHMAGPVLPRLLPNVLLPKRLASITSVRIRWTCNPFDSEPYEPSLYGVSAFNNFLKDLPRLFPHLRKLHLSLDGKMIPSPHVEPDRLRELIESDIMIPVDDMVRNLGPQMQKCCIAISAFLYFATKYKPMNPGQQLSPQERHEWLHAWRELPASNLTSLQQSAHLKGYAIRIGQLDMPVQFMIPPGYGDF</sequence>
<proteinExistence type="predicted"/>
<evidence type="ECO:0000313" key="3">
    <source>
        <dbReference type="Proteomes" id="UP000091956"/>
    </source>
</evidence>
<organism evidence="2 3">
    <name type="scientific">Pseudogymnoascus verrucosus</name>
    <dbReference type="NCBI Taxonomy" id="342668"/>
    <lineage>
        <taxon>Eukaryota</taxon>
        <taxon>Fungi</taxon>
        <taxon>Dikarya</taxon>
        <taxon>Ascomycota</taxon>
        <taxon>Pezizomycotina</taxon>
        <taxon>Leotiomycetes</taxon>
        <taxon>Thelebolales</taxon>
        <taxon>Thelebolaceae</taxon>
        <taxon>Pseudogymnoascus</taxon>
    </lineage>
</organism>
<dbReference type="EMBL" id="KV460255">
    <property type="protein sequence ID" value="OBT93288.1"/>
    <property type="molecule type" value="Genomic_DNA"/>
</dbReference>
<gene>
    <name evidence="2" type="ORF">VE01_08447</name>
</gene>
<reference evidence="3" key="2">
    <citation type="journal article" date="2018" name="Nat. Commun.">
        <title>Extreme sensitivity to ultraviolet light in the fungal pathogen causing white-nose syndrome of bats.</title>
        <authorList>
            <person name="Palmer J.M."/>
            <person name="Drees K.P."/>
            <person name="Foster J.T."/>
            <person name="Lindner D.L."/>
        </authorList>
    </citation>
    <scope>NUCLEOTIDE SEQUENCE [LARGE SCALE GENOMIC DNA]</scope>
    <source>
        <strain evidence="3">UAMH 10579</strain>
    </source>
</reference>
<feature type="region of interest" description="Disordered" evidence="1">
    <location>
        <begin position="23"/>
        <end position="45"/>
    </location>
</feature>
<evidence type="ECO:0000256" key="1">
    <source>
        <dbReference type="SAM" id="MobiDB-lite"/>
    </source>
</evidence>
<protein>
    <submittedName>
        <fullName evidence="2">Uncharacterized protein</fullName>
    </submittedName>
</protein>
<reference evidence="2 3" key="1">
    <citation type="submission" date="2016-03" db="EMBL/GenBank/DDBJ databases">
        <title>Comparative genomics of Pseudogymnoascus destructans, the fungus causing white-nose syndrome of bats.</title>
        <authorList>
            <person name="Palmer J.M."/>
            <person name="Drees K.P."/>
            <person name="Foster J.T."/>
            <person name="Lindner D.L."/>
        </authorList>
    </citation>
    <scope>NUCLEOTIDE SEQUENCE [LARGE SCALE GENOMIC DNA]</scope>
    <source>
        <strain evidence="2 3">UAMH 10579</strain>
    </source>
</reference>
<name>A0A1B8GBS1_9PEZI</name>
<evidence type="ECO:0000313" key="2">
    <source>
        <dbReference type="EMBL" id="OBT93288.1"/>
    </source>
</evidence>
<dbReference type="OrthoDB" id="515692at2759"/>
<dbReference type="RefSeq" id="XP_018127021.1">
    <property type="nucleotide sequence ID" value="XM_018277870.1"/>
</dbReference>
<dbReference type="AlphaFoldDB" id="A0A1B8GBS1"/>
<keyword evidence="3" id="KW-1185">Reference proteome</keyword>